<dbReference type="PANTHER" id="PTHR13538">
    <property type="entry name" value="N-ACETYLTRANSFERASE 6"/>
    <property type="match status" value="1"/>
</dbReference>
<dbReference type="STRING" id="34508.A0A4U5MFH7"/>
<dbReference type="InterPro" id="IPR016181">
    <property type="entry name" value="Acyl_CoA_acyltransferase"/>
</dbReference>
<evidence type="ECO:0000313" key="3">
    <source>
        <dbReference type="EMBL" id="TKR67976.1"/>
    </source>
</evidence>
<name>A0A4U5MFH7_STECR</name>
<organism evidence="3 4">
    <name type="scientific">Steinernema carpocapsae</name>
    <name type="common">Entomopathogenic nematode</name>
    <dbReference type="NCBI Taxonomy" id="34508"/>
    <lineage>
        <taxon>Eukaryota</taxon>
        <taxon>Metazoa</taxon>
        <taxon>Ecdysozoa</taxon>
        <taxon>Nematoda</taxon>
        <taxon>Chromadorea</taxon>
        <taxon>Rhabditida</taxon>
        <taxon>Tylenchina</taxon>
        <taxon>Panagrolaimomorpha</taxon>
        <taxon>Strongyloidoidea</taxon>
        <taxon>Steinernematidae</taxon>
        <taxon>Steinernema</taxon>
    </lineage>
</organism>
<dbReference type="InterPro" id="IPR039840">
    <property type="entry name" value="NAA80"/>
</dbReference>
<dbReference type="Pfam" id="PF00583">
    <property type="entry name" value="Acetyltransf_1"/>
    <property type="match status" value="1"/>
</dbReference>
<evidence type="ECO:0000313" key="4">
    <source>
        <dbReference type="Proteomes" id="UP000298663"/>
    </source>
</evidence>
<reference evidence="3 4" key="2">
    <citation type="journal article" date="2019" name="G3 (Bethesda)">
        <title>Hybrid Assembly of the Genome of the Entomopathogenic Nematode Steinernema carpocapsae Identifies the X-Chromosome.</title>
        <authorList>
            <person name="Serra L."/>
            <person name="Macchietto M."/>
            <person name="Macias-Munoz A."/>
            <person name="McGill C.J."/>
            <person name="Rodriguez I.M."/>
            <person name="Rodriguez B."/>
            <person name="Murad R."/>
            <person name="Mortazavi A."/>
        </authorList>
    </citation>
    <scope>NUCLEOTIDE SEQUENCE [LARGE SCALE GENOMIC DNA]</scope>
    <source>
        <strain evidence="3 4">ALL</strain>
    </source>
</reference>
<dbReference type="OrthoDB" id="329272at2759"/>
<feature type="domain" description="N-acetyltransferase" evidence="2">
    <location>
        <begin position="18"/>
        <end position="157"/>
    </location>
</feature>
<dbReference type="Gene3D" id="3.40.630.30">
    <property type="match status" value="1"/>
</dbReference>
<dbReference type="GO" id="GO:1905502">
    <property type="term" value="F:acetyl-CoA binding"/>
    <property type="evidence" value="ECO:0007669"/>
    <property type="project" value="TreeGrafter"/>
</dbReference>
<feature type="compositionally biased region" description="Polar residues" evidence="1">
    <location>
        <begin position="172"/>
        <end position="186"/>
    </location>
</feature>
<accession>A0A4U5MFH7</accession>
<gene>
    <name evidence="3" type="ORF">L596_024037</name>
</gene>
<keyword evidence="4" id="KW-1185">Reference proteome</keyword>
<dbReference type="PROSITE" id="PS51186">
    <property type="entry name" value="GNAT"/>
    <property type="match status" value="1"/>
</dbReference>
<sequence length="227" mass="25117">MSADEEENRKRWILAPFVDFPHFEDECIGILNKEWPRSRTQRETSIRRASNRKPPMALVLVRNGSELGGHARLCELPQDDQGCWVESVILHENLRGLGIGRILMDLLEDKAKEFGFSKMYLSTEDKQKFYEKCGFSCCTPVLNAGASSRLLAGRNISRLLGSHPSNGHPPASSLSQKPALASTVSNGVPVPPLPPPPSPAVAQLKPVPSQKKFNASAPKQFMVKDLY</sequence>
<feature type="region of interest" description="Disordered" evidence="1">
    <location>
        <begin position="161"/>
        <end position="213"/>
    </location>
</feature>
<dbReference type="EMBL" id="AZBU02000008">
    <property type="protein sequence ID" value="TKR67976.1"/>
    <property type="molecule type" value="Genomic_DNA"/>
</dbReference>
<dbReference type="GO" id="GO:0005737">
    <property type="term" value="C:cytoplasm"/>
    <property type="evidence" value="ECO:0007669"/>
    <property type="project" value="TreeGrafter"/>
</dbReference>
<comment type="caution">
    <text evidence="3">The sequence shown here is derived from an EMBL/GenBank/DDBJ whole genome shotgun (WGS) entry which is preliminary data.</text>
</comment>
<dbReference type="PANTHER" id="PTHR13538:SF4">
    <property type="entry name" value="N-ALPHA-ACETYLTRANSFERASE 80"/>
    <property type="match status" value="1"/>
</dbReference>
<dbReference type="CDD" id="cd04301">
    <property type="entry name" value="NAT_SF"/>
    <property type="match status" value="1"/>
</dbReference>
<protein>
    <recommendedName>
        <fullName evidence="2">N-acetyltransferase domain-containing protein</fullName>
    </recommendedName>
</protein>
<dbReference type="InterPro" id="IPR000182">
    <property type="entry name" value="GNAT_dom"/>
</dbReference>
<dbReference type="AlphaFoldDB" id="A0A4U5MFH7"/>
<evidence type="ECO:0000259" key="2">
    <source>
        <dbReference type="PROSITE" id="PS51186"/>
    </source>
</evidence>
<feature type="compositionally biased region" description="Pro residues" evidence="1">
    <location>
        <begin position="189"/>
        <end position="199"/>
    </location>
</feature>
<dbReference type="SUPFAM" id="SSF55729">
    <property type="entry name" value="Acyl-CoA N-acyltransferases (Nat)"/>
    <property type="match status" value="1"/>
</dbReference>
<reference evidence="3 4" key="1">
    <citation type="journal article" date="2015" name="Genome Biol.">
        <title>Comparative genomics of Steinernema reveals deeply conserved gene regulatory networks.</title>
        <authorList>
            <person name="Dillman A.R."/>
            <person name="Macchietto M."/>
            <person name="Porter C.F."/>
            <person name="Rogers A."/>
            <person name="Williams B."/>
            <person name="Antoshechkin I."/>
            <person name="Lee M.M."/>
            <person name="Goodwin Z."/>
            <person name="Lu X."/>
            <person name="Lewis E.E."/>
            <person name="Goodrich-Blair H."/>
            <person name="Stock S.P."/>
            <person name="Adams B.J."/>
            <person name="Sternberg P.W."/>
            <person name="Mortazavi A."/>
        </authorList>
    </citation>
    <scope>NUCLEOTIDE SEQUENCE [LARGE SCALE GENOMIC DNA]</scope>
    <source>
        <strain evidence="3 4">ALL</strain>
    </source>
</reference>
<evidence type="ECO:0000256" key="1">
    <source>
        <dbReference type="SAM" id="MobiDB-lite"/>
    </source>
</evidence>
<proteinExistence type="predicted"/>
<dbReference type="GO" id="GO:0008080">
    <property type="term" value="F:N-acetyltransferase activity"/>
    <property type="evidence" value="ECO:0007669"/>
    <property type="project" value="InterPro"/>
</dbReference>
<dbReference type="Proteomes" id="UP000298663">
    <property type="component" value="Unassembled WGS sequence"/>
</dbReference>